<dbReference type="RefSeq" id="WP_191156215.1">
    <property type="nucleotide sequence ID" value="NZ_JACXAI010000004.1"/>
</dbReference>
<feature type="transmembrane region" description="Helical" evidence="1">
    <location>
        <begin position="141"/>
        <end position="167"/>
    </location>
</feature>
<accession>A0A926N9Y9</accession>
<dbReference type="Proteomes" id="UP000626844">
    <property type="component" value="Unassembled WGS sequence"/>
</dbReference>
<proteinExistence type="predicted"/>
<gene>
    <name evidence="2" type="ORF">IC621_04590</name>
</gene>
<dbReference type="AlphaFoldDB" id="A0A926N9Y9"/>
<evidence type="ECO:0000313" key="2">
    <source>
        <dbReference type="EMBL" id="MBD1379499.1"/>
    </source>
</evidence>
<evidence type="ECO:0000313" key="3">
    <source>
        <dbReference type="Proteomes" id="UP000626844"/>
    </source>
</evidence>
<evidence type="ECO:0000256" key="1">
    <source>
        <dbReference type="SAM" id="Phobius"/>
    </source>
</evidence>
<dbReference type="EMBL" id="JACXAI010000004">
    <property type="protein sequence ID" value="MBD1379499.1"/>
    <property type="molecule type" value="Genomic_DNA"/>
</dbReference>
<name>A0A926N9Y9_9BACI</name>
<keyword evidence="1" id="KW-0812">Transmembrane</keyword>
<organism evidence="2 3">
    <name type="scientific">Metabacillus arenae</name>
    <dbReference type="NCBI Taxonomy" id="2771434"/>
    <lineage>
        <taxon>Bacteria</taxon>
        <taxon>Bacillati</taxon>
        <taxon>Bacillota</taxon>
        <taxon>Bacilli</taxon>
        <taxon>Bacillales</taxon>
        <taxon>Bacillaceae</taxon>
        <taxon>Metabacillus</taxon>
    </lineage>
</organism>
<keyword evidence="3" id="KW-1185">Reference proteome</keyword>
<reference evidence="2" key="1">
    <citation type="submission" date="2020-09" db="EMBL/GenBank/DDBJ databases">
        <title>A novel bacterium of genus Bacillus, isolated from South China Sea.</title>
        <authorList>
            <person name="Huang H."/>
            <person name="Mo K."/>
            <person name="Hu Y."/>
        </authorList>
    </citation>
    <scope>NUCLEOTIDE SEQUENCE</scope>
    <source>
        <strain evidence="2">IB182487</strain>
    </source>
</reference>
<keyword evidence="1" id="KW-1133">Transmembrane helix</keyword>
<comment type="caution">
    <text evidence="2">The sequence shown here is derived from an EMBL/GenBank/DDBJ whole genome shotgun (WGS) entry which is preliminary data.</text>
</comment>
<keyword evidence="1" id="KW-0472">Membrane</keyword>
<protein>
    <submittedName>
        <fullName evidence="2">Uncharacterized protein</fullName>
    </submittedName>
</protein>
<sequence length="174" mass="19666">MKSGLTPNEHQYVNQILDILKASGVNPSYREDAKIQLVEHIQEARHHNEDFKADLGSPEDFALHFMESVLPKDEQLVIKQTDSAASSNQTKKLFSFKSPIVFILLAGLYYAGLQFGTVLLFTPVLNPELGQEFHLFIISDFLWWNLLAIAINVSIALVLSGLTMYLLGKRYRLS</sequence>
<feature type="transmembrane region" description="Helical" evidence="1">
    <location>
        <begin position="100"/>
        <end position="121"/>
    </location>
</feature>